<evidence type="ECO:0000256" key="2">
    <source>
        <dbReference type="ARBA" id="ARBA00010225"/>
    </source>
</evidence>
<dbReference type="InterPro" id="IPR021841">
    <property type="entry name" value="VAC14_Fig4p-bd"/>
</dbReference>
<evidence type="ECO:0000256" key="4">
    <source>
        <dbReference type="ARBA" id="ARBA00023136"/>
    </source>
</evidence>
<dbReference type="InterPro" id="IPR026825">
    <property type="entry name" value="Vac14"/>
</dbReference>
<feature type="compositionally biased region" description="Basic and acidic residues" evidence="5">
    <location>
        <begin position="768"/>
        <end position="785"/>
    </location>
</feature>
<keyword evidence="3" id="KW-0677">Repeat</keyword>
<dbReference type="Proteomes" id="UP000053239">
    <property type="component" value="Unassembled WGS sequence"/>
</dbReference>
<evidence type="ECO:0000313" key="8">
    <source>
        <dbReference type="Proteomes" id="UP000053239"/>
    </source>
</evidence>
<feature type="region of interest" description="Disordered" evidence="5">
    <location>
        <begin position="275"/>
        <end position="300"/>
    </location>
</feature>
<dbReference type="GO" id="GO:0070772">
    <property type="term" value="C:PAS complex"/>
    <property type="evidence" value="ECO:0007669"/>
    <property type="project" value="InterPro"/>
</dbReference>
<feature type="compositionally biased region" description="Polar residues" evidence="5">
    <location>
        <begin position="207"/>
        <end position="217"/>
    </location>
</feature>
<feature type="region of interest" description="Disordered" evidence="5">
    <location>
        <begin position="656"/>
        <end position="902"/>
    </location>
</feature>
<gene>
    <name evidence="7" type="ORF">PVNG_03998</name>
</gene>
<feature type="compositionally biased region" description="Basic residues" evidence="5">
    <location>
        <begin position="701"/>
        <end position="713"/>
    </location>
</feature>
<dbReference type="GO" id="GO:0010008">
    <property type="term" value="C:endosome membrane"/>
    <property type="evidence" value="ECO:0007669"/>
    <property type="project" value="TreeGrafter"/>
</dbReference>
<name>A0A0J9W828_PLAVI</name>
<feature type="region of interest" description="Disordered" evidence="5">
    <location>
        <begin position="207"/>
        <end position="239"/>
    </location>
</feature>
<accession>A0A0J9W828</accession>
<dbReference type="Pfam" id="PF11916">
    <property type="entry name" value="Vac14_Fig4_bd"/>
    <property type="match status" value="1"/>
</dbReference>
<sequence>MRRPPWSLMVKADGLLCELSSPSKRSSVHFSQPSCLAIAAQVCTLSRSSPMFLSLIKGLEKNEAKEDVINVNIQKLLGDKTYEKRKKGAQEIAEVVKLLLLKEKEDEQMQVDYIIDECGPDERASDEYSNFAHKDVHTFEGVNSQTEVDVANSEHYFRDYTEQGKRTDEVGAEQGKTTNEVSIEQGEKTNEVSADQWKTTNEVSADQWKTTNQVNIEQDNHREKRKSREVEKRSSLLKEPSEEKLLLGSEIIKKLLLEKFQENCHIDAAIGKSTGLFNGKDDPNGKKKKKNMNKSGKSDEWSQLSQVNKILYEHDTDVENVANKYQNRKVISIIHFLKEKFIQSINPTERCGGLIALAFISITVDTQIKFYFSIILKIIVSCVSDPDSKVRYYVCESLYNLCKVSKSVVFYHIEDIFDCLFRIFSDSCPNVKSGGAFLDNLLKDLTCSYNNVFNIYKIIFILKERIGIENPNARQVILSWLLLFQNIKTVNLFEYFHFFISDLFFMLADQNRDIQRQANQCLDLYVDKISTSNYEQVRSFFKHIAFIFIEFCIHKNTIIKHKCLLWLYHFIQILNVHFYNIFRSVKKNNFFLCELIKRIIACTAHLHFDIHYTARKCSELLISFIKFSQMKCAPLLTKLVCAIICSTISKVELSGRNEGTHGSEAGAAEQTGGMGAANRTRETRAANQTSEAKSPREINHRRSKPLHASRRAKGGAEHTPQRRSQPGSDHTLERRSQPRNEHTPEGRSQRGKDPSRGSESGESNLAGKPDDADGADRADEPHSPEGNRGGGSDAFSYESYNLFYPEGESSEEGRSKEGAPVTGSGQGGARAHTPLTGGGGAGEGDGEGDGNGEGDGDGEGGGDGGGDDIQTNEPHRETQQRETQQGEGAGEGPPPRNSYNAKFLQRHERLMSELRGKNIPVRDPLKTEAYYIRKLAQRGSRHGYASEGGGIAVASGVARGVASGVARGVTSGVARGVTSGVARGVTSGVASGVGGEADGEAHPRGDPPSDPEEDPFQDNLDKRSIYPVIICLQWLIEMLIYKSEVVKKHNDEILTCVFKCLRSNDKQVVLLSLTVLSAMCSTVENKFHFYEQVSKNLIALFRNDDHLLIHKGKVIVQHITRCLNNKKFFAYLCYSLIGEENVPFVMKFIQVLSWVLLTSEETKYLRNALFLKKQYSLFSLILIAWLRNPISSISFLLWLEKYQLAYLICSYLSLLSLNSDFYHQLDNLIFLLESPIFSKQRMHLVYPQNYPFLIKSLMILSLMLPLNTSNNILQKRLQMSQLSILTNGQRLPHLFDGRGQQGQQGQHGQVEQHGQHDQLEQHRLLEQPPLLDRPPLLESPHTDHAIELLKMEDEEERKEYSLIEVSEEERSKEEAKWDDKYNCLLSAVRQRLVTQGLPDQPADECTEFVNIFKTVLRSSHIVKYYL</sequence>
<dbReference type="SUPFAM" id="SSF48371">
    <property type="entry name" value="ARM repeat"/>
    <property type="match status" value="2"/>
</dbReference>
<evidence type="ECO:0000256" key="1">
    <source>
        <dbReference type="ARBA" id="ARBA00004308"/>
    </source>
</evidence>
<feature type="compositionally biased region" description="Basic and acidic residues" evidence="5">
    <location>
        <begin position="730"/>
        <end position="756"/>
    </location>
</feature>
<dbReference type="OrthoDB" id="5574975at2759"/>
<feature type="compositionally biased region" description="Basic and acidic residues" evidence="5">
    <location>
        <begin position="218"/>
        <end position="239"/>
    </location>
</feature>
<dbReference type="Pfam" id="PF12755">
    <property type="entry name" value="Vac14_Fab1_bd"/>
    <property type="match status" value="1"/>
</dbReference>
<evidence type="ECO:0000313" key="7">
    <source>
        <dbReference type="EMBL" id="KMZ96828.1"/>
    </source>
</evidence>
<feature type="region of interest" description="Disordered" evidence="5">
    <location>
        <begin position="1295"/>
        <end position="1319"/>
    </location>
</feature>
<evidence type="ECO:0000259" key="6">
    <source>
        <dbReference type="Pfam" id="PF11916"/>
    </source>
</evidence>
<organism evidence="7 8">
    <name type="scientific">Plasmodium vivax North Korean</name>
    <dbReference type="NCBI Taxonomy" id="1035514"/>
    <lineage>
        <taxon>Eukaryota</taxon>
        <taxon>Sar</taxon>
        <taxon>Alveolata</taxon>
        <taxon>Apicomplexa</taxon>
        <taxon>Aconoidasida</taxon>
        <taxon>Haemosporida</taxon>
        <taxon>Plasmodiidae</taxon>
        <taxon>Plasmodium</taxon>
        <taxon>Plasmodium (Plasmodium)</taxon>
    </lineage>
</organism>
<dbReference type="PANTHER" id="PTHR16023:SF0">
    <property type="entry name" value="PROTEIN VAC14 HOMOLOG"/>
    <property type="match status" value="1"/>
</dbReference>
<protein>
    <recommendedName>
        <fullName evidence="6">Vacuolar protein 14 C-terminal Fig4-binding domain-containing protein</fullName>
    </recommendedName>
</protein>
<dbReference type="InterPro" id="IPR016024">
    <property type="entry name" value="ARM-type_fold"/>
</dbReference>
<proteinExistence type="inferred from homology"/>
<feature type="region of interest" description="Disordered" evidence="5">
    <location>
        <begin position="992"/>
        <end position="1019"/>
    </location>
</feature>
<evidence type="ECO:0000256" key="5">
    <source>
        <dbReference type="SAM" id="MobiDB-lite"/>
    </source>
</evidence>
<feature type="compositionally biased region" description="Low complexity" evidence="5">
    <location>
        <begin position="1297"/>
        <end position="1312"/>
    </location>
</feature>
<feature type="domain" description="Vacuolar protein 14 C-terminal Fig4-binding" evidence="6">
    <location>
        <begin position="1106"/>
        <end position="1279"/>
    </location>
</feature>
<comment type="subcellular location">
    <subcellularLocation>
        <location evidence="1">Endomembrane system</location>
    </subcellularLocation>
</comment>
<dbReference type="PANTHER" id="PTHR16023">
    <property type="entry name" value="TAX1 BINDING PROTEIN-RELATED"/>
    <property type="match status" value="1"/>
</dbReference>
<feature type="region of interest" description="Disordered" evidence="5">
    <location>
        <begin position="166"/>
        <end position="192"/>
    </location>
</feature>
<keyword evidence="4" id="KW-0472">Membrane</keyword>
<feature type="compositionally biased region" description="Acidic residues" evidence="5">
    <location>
        <begin position="844"/>
        <end position="860"/>
    </location>
</feature>
<comment type="similarity">
    <text evidence="2">Belongs to the VAC14 family.</text>
</comment>
<dbReference type="Gene3D" id="1.25.10.10">
    <property type="entry name" value="Leucine-rich Repeat Variant"/>
    <property type="match status" value="2"/>
</dbReference>
<evidence type="ECO:0000256" key="3">
    <source>
        <dbReference type="ARBA" id="ARBA00022737"/>
    </source>
</evidence>
<reference evidence="7 8" key="1">
    <citation type="submission" date="2011-09" db="EMBL/GenBank/DDBJ databases">
        <title>The Genome Sequence of Plasmodium vivax North Korean.</title>
        <authorList>
            <consortium name="The Broad Institute Genome Sequencing Platform"/>
            <consortium name="The Broad Institute Genome Sequencing Center for Infectious Disease"/>
            <person name="Neafsey D."/>
            <person name="Carlton J."/>
            <person name="Barnwell J."/>
            <person name="Collins W."/>
            <person name="Escalante A."/>
            <person name="Mullikin J."/>
            <person name="Saul A."/>
            <person name="Guigo R."/>
            <person name="Camara F."/>
            <person name="Young S.K."/>
            <person name="Zeng Q."/>
            <person name="Gargeya S."/>
            <person name="Fitzgerald M."/>
            <person name="Haas B."/>
            <person name="Abouelleil A."/>
            <person name="Alvarado L."/>
            <person name="Arachchi H.M."/>
            <person name="Berlin A."/>
            <person name="Brown A."/>
            <person name="Chapman S.B."/>
            <person name="Chen Z."/>
            <person name="Dunbar C."/>
            <person name="Freedman E."/>
            <person name="Gearin G."/>
            <person name="Gellesch M."/>
            <person name="Goldberg J."/>
            <person name="Griggs A."/>
            <person name="Gujja S."/>
            <person name="Heiman D."/>
            <person name="Howarth C."/>
            <person name="Larson L."/>
            <person name="Lui A."/>
            <person name="MacDonald P.J.P."/>
            <person name="Montmayeur A."/>
            <person name="Murphy C."/>
            <person name="Neiman D."/>
            <person name="Pearson M."/>
            <person name="Priest M."/>
            <person name="Roberts A."/>
            <person name="Saif S."/>
            <person name="Shea T."/>
            <person name="Shenoy N."/>
            <person name="Sisk P."/>
            <person name="Stolte C."/>
            <person name="Sykes S."/>
            <person name="Wortman J."/>
            <person name="Nusbaum C."/>
            <person name="Birren B."/>
        </authorList>
    </citation>
    <scope>NUCLEOTIDE SEQUENCE [LARGE SCALE GENOMIC DNA]</scope>
    <source>
        <strain evidence="7 8">North Korean</strain>
    </source>
</reference>
<dbReference type="GO" id="GO:0006661">
    <property type="term" value="P:phosphatidylinositol biosynthetic process"/>
    <property type="evidence" value="ECO:0007669"/>
    <property type="project" value="InterPro"/>
</dbReference>
<dbReference type="InterPro" id="IPR011989">
    <property type="entry name" value="ARM-like"/>
</dbReference>
<dbReference type="EMBL" id="KQ235562">
    <property type="protein sequence ID" value="KMZ96828.1"/>
    <property type="molecule type" value="Genomic_DNA"/>
</dbReference>